<feature type="transmembrane region" description="Helical" evidence="1">
    <location>
        <begin position="153"/>
        <end position="174"/>
    </location>
</feature>
<keyword evidence="2" id="KW-0732">Signal</keyword>
<proteinExistence type="predicted"/>
<evidence type="ECO:0000313" key="3">
    <source>
        <dbReference type="EMBL" id="OHA41131.1"/>
    </source>
</evidence>
<gene>
    <name evidence="3" type="ORF">A3H68_02300</name>
</gene>
<feature type="chain" id="PRO_5009583811" evidence="2">
    <location>
        <begin position="23"/>
        <end position="247"/>
    </location>
</feature>
<dbReference type="EMBL" id="MHSH01000039">
    <property type="protein sequence ID" value="OHA41131.1"/>
    <property type="molecule type" value="Genomic_DNA"/>
</dbReference>
<name>A0A1G2P0M1_9BACT</name>
<feature type="signal peptide" evidence="2">
    <location>
        <begin position="1"/>
        <end position="22"/>
    </location>
</feature>
<evidence type="ECO:0000256" key="2">
    <source>
        <dbReference type="SAM" id="SignalP"/>
    </source>
</evidence>
<keyword evidence="1" id="KW-1133">Transmembrane helix</keyword>
<dbReference type="Proteomes" id="UP000176429">
    <property type="component" value="Unassembled WGS sequence"/>
</dbReference>
<comment type="caution">
    <text evidence="3">The sequence shown here is derived from an EMBL/GenBank/DDBJ whole genome shotgun (WGS) entry which is preliminary data.</text>
</comment>
<accession>A0A1G2P0M1</accession>
<evidence type="ECO:0000256" key="1">
    <source>
        <dbReference type="SAM" id="Phobius"/>
    </source>
</evidence>
<protein>
    <submittedName>
        <fullName evidence="3">Uncharacterized protein</fullName>
    </submittedName>
</protein>
<keyword evidence="1" id="KW-0812">Transmembrane</keyword>
<sequence length="247" mass="27902">MKTIKMKKVFGTMLSVAVFANAFFLNTTEVSALSCAFPKNIFVAAYEQGIFIDGFVVEHKGTGNSCDTRPIVNERTENLQNIFSIASQNLNQVVSSGVYQLSTRCLAERWDEWCTKDTSLEQLSSNSTELTRYKSEWQQKEQDGLRSATTQKWSVVAIIVAIAALALLWPWILVKIWPNLRKRLSLFLIIAILLQAPLALILQGMFIWSHSLWQATASISSVVLGLFILIEIIFLIVRKIRSRNVID</sequence>
<feature type="transmembrane region" description="Helical" evidence="1">
    <location>
        <begin position="215"/>
        <end position="237"/>
    </location>
</feature>
<dbReference type="AlphaFoldDB" id="A0A1G2P0M1"/>
<organism evidence="3 4">
    <name type="scientific">Candidatus Taylorbacteria bacterium RIFCSPLOWO2_02_FULL_46_40</name>
    <dbReference type="NCBI Taxonomy" id="1802329"/>
    <lineage>
        <taxon>Bacteria</taxon>
        <taxon>Candidatus Tayloriibacteriota</taxon>
    </lineage>
</organism>
<evidence type="ECO:0000313" key="4">
    <source>
        <dbReference type="Proteomes" id="UP000176429"/>
    </source>
</evidence>
<reference evidence="3 4" key="1">
    <citation type="journal article" date="2016" name="Nat. Commun.">
        <title>Thousands of microbial genomes shed light on interconnected biogeochemical processes in an aquifer system.</title>
        <authorList>
            <person name="Anantharaman K."/>
            <person name="Brown C.T."/>
            <person name="Hug L.A."/>
            <person name="Sharon I."/>
            <person name="Castelle C.J."/>
            <person name="Probst A.J."/>
            <person name="Thomas B.C."/>
            <person name="Singh A."/>
            <person name="Wilkins M.J."/>
            <person name="Karaoz U."/>
            <person name="Brodie E.L."/>
            <person name="Williams K.H."/>
            <person name="Hubbard S.S."/>
            <person name="Banfield J.F."/>
        </authorList>
    </citation>
    <scope>NUCLEOTIDE SEQUENCE [LARGE SCALE GENOMIC DNA]</scope>
</reference>
<feature type="transmembrane region" description="Helical" evidence="1">
    <location>
        <begin position="186"/>
        <end position="209"/>
    </location>
</feature>
<keyword evidence="1" id="KW-0472">Membrane</keyword>